<dbReference type="Gene3D" id="3.40.640.10">
    <property type="entry name" value="Type I PLP-dependent aspartate aminotransferase-like (Major domain)"/>
    <property type="match status" value="1"/>
</dbReference>
<dbReference type="InterPro" id="IPR045851">
    <property type="entry name" value="AMP-bd_C_sf"/>
</dbReference>
<dbReference type="GO" id="GO:0043041">
    <property type="term" value="P:amino acid activation for nonribosomal peptide biosynthetic process"/>
    <property type="evidence" value="ECO:0007669"/>
    <property type="project" value="TreeGrafter"/>
</dbReference>
<dbReference type="Pfam" id="PF00282">
    <property type="entry name" value="Pyridoxal_deC"/>
    <property type="match status" value="1"/>
</dbReference>
<evidence type="ECO:0000256" key="7">
    <source>
        <dbReference type="ARBA" id="ARBA00023239"/>
    </source>
</evidence>
<dbReference type="InterPro" id="IPR006162">
    <property type="entry name" value="Ppantetheine_attach_site"/>
</dbReference>
<dbReference type="SUPFAM" id="SSF52777">
    <property type="entry name" value="CoA-dependent acyltransferases"/>
    <property type="match status" value="8"/>
</dbReference>
<dbReference type="RefSeq" id="WP_108114622.1">
    <property type="nucleotide sequence ID" value="NZ_QBKT01000004.1"/>
</dbReference>
<dbReference type="PROSITE" id="PS00012">
    <property type="entry name" value="PHOSPHOPANTETHEINE"/>
    <property type="match status" value="1"/>
</dbReference>
<dbReference type="Pfam" id="PF13193">
    <property type="entry name" value="AMP-binding_C"/>
    <property type="match status" value="2"/>
</dbReference>
<dbReference type="PROSITE" id="PS50075">
    <property type="entry name" value="CARRIER"/>
    <property type="match status" value="2"/>
</dbReference>
<dbReference type="Gene3D" id="3.30.300.30">
    <property type="match status" value="2"/>
</dbReference>
<dbReference type="NCBIfam" id="TIGR01720">
    <property type="entry name" value="NRPS-para261"/>
    <property type="match status" value="1"/>
</dbReference>
<dbReference type="FunFam" id="2.30.38.10:FF:000001">
    <property type="entry name" value="Non-ribosomal peptide synthetase PvdI"/>
    <property type="match status" value="1"/>
</dbReference>
<dbReference type="InterPro" id="IPR009081">
    <property type="entry name" value="PP-bd_ACP"/>
</dbReference>
<dbReference type="GO" id="GO:0030170">
    <property type="term" value="F:pyridoxal phosphate binding"/>
    <property type="evidence" value="ECO:0007669"/>
    <property type="project" value="InterPro"/>
</dbReference>
<keyword evidence="4" id="KW-0597">Phosphoprotein</keyword>
<protein>
    <submittedName>
        <fullName evidence="11">Putative pyridoxal-dependent aspartate 1-decarboxylase</fullName>
    </submittedName>
</protein>
<dbReference type="InterPro" id="IPR001242">
    <property type="entry name" value="Condensation_dom"/>
</dbReference>
<dbReference type="InterPro" id="IPR036736">
    <property type="entry name" value="ACP-like_sf"/>
</dbReference>
<evidence type="ECO:0000259" key="10">
    <source>
        <dbReference type="PROSITE" id="PS50075"/>
    </source>
</evidence>
<dbReference type="InterPro" id="IPR023213">
    <property type="entry name" value="CAT-like_dom_sf"/>
</dbReference>
<dbReference type="InterPro" id="IPR010060">
    <property type="entry name" value="NRPS_synth"/>
</dbReference>
<dbReference type="Gene3D" id="3.30.559.10">
    <property type="entry name" value="Chloramphenicol acetyltransferase-like domain"/>
    <property type="match status" value="4"/>
</dbReference>
<name>A0A2T6BZ75_9FLAO</name>
<dbReference type="InterPro" id="IPR025110">
    <property type="entry name" value="AMP-bd_C"/>
</dbReference>
<reference evidence="11 12" key="1">
    <citation type="submission" date="2018-04" db="EMBL/GenBank/DDBJ databases">
        <title>Genomic Encyclopedia of Archaeal and Bacterial Type Strains, Phase II (KMG-II): from individual species to whole genera.</title>
        <authorList>
            <person name="Goeker M."/>
        </authorList>
    </citation>
    <scope>NUCLEOTIDE SEQUENCE [LARGE SCALE GENOMIC DNA]</scope>
    <source>
        <strain evidence="11 12">DSM 25731</strain>
    </source>
</reference>
<dbReference type="Gene3D" id="3.30.559.30">
    <property type="entry name" value="Nonribosomal peptide synthetase, condensation domain"/>
    <property type="match status" value="4"/>
</dbReference>
<comment type="cofactor">
    <cofactor evidence="1 8">
        <name>pyridoxal 5'-phosphate</name>
        <dbReference type="ChEBI" id="CHEBI:597326"/>
    </cofactor>
</comment>
<dbReference type="CDD" id="cd19531">
    <property type="entry name" value="LCL_NRPS-like"/>
    <property type="match status" value="1"/>
</dbReference>
<dbReference type="InterPro" id="IPR044894">
    <property type="entry name" value="TubC_N_sf"/>
</dbReference>
<dbReference type="Gene3D" id="3.40.50.12780">
    <property type="entry name" value="N-terminal domain of ligase-like"/>
    <property type="match status" value="2"/>
</dbReference>
<dbReference type="InterPro" id="IPR041464">
    <property type="entry name" value="TubC_N"/>
</dbReference>
<dbReference type="Pfam" id="PF18563">
    <property type="entry name" value="TubC_N"/>
    <property type="match status" value="1"/>
</dbReference>
<dbReference type="GO" id="GO:0019752">
    <property type="term" value="P:carboxylic acid metabolic process"/>
    <property type="evidence" value="ECO:0007669"/>
    <property type="project" value="InterPro"/>
</dbReference>
<dbReference type="Pfam" id="PF00550">
    <property type="entry name" value="PP-binding"/>
    <property type="match status" value="2"/>
</dbReference>
<comment type="caution">
    <text evidence="11">The sequence shown here is derived from an EMBL/GenBank/DDBJ whole genome shotgun (WGS) entry which is preliminary data.</text>
</comment>
<dbReference type="GO" id="GO:0005737">
    <property type="term" value="C:cytoplasm"/>
    <property type="evidence" value="ECO:0007669"/>
    <property type="project" value="TreeGrafter"/>
</dbReference>
<dbReference type="Gene3D" id="3.40.50.980">
    <property type="match status" value="2"/>
</dbReference>
<gene>
    <name evidence="11" type="ORF">C8N46_10417</name>
</gene>
<evidence type="ECO:0000256" key="8">
    <source>
        <dbReference type="PIRSR" id="PIRSR602129-50"/>
    </source>
</evidence>
<dbReference type="InterPro" id="IPR002129">
    <property type="entry name" value="PyrdxlP-dep_de-COase"/>
</dbReference>
<dbReference type="Pfam" id="PF00668">
    <property type="entry name" value="Condensation"/>
    <property type="match status" value="4"/>
</dbReference>
<dbReference type="Gene3D" id="1.10.10.1830">
    <property type="entry name" value="Non-ribosomal peptide synthase, adenylation domain"/>
    <property type="match status" value="1"/>
</dbReference>
<dbReference type="CDD" id="cd05930">
    <property type="entry name" value="A_NRPS"/>
    <property type="match status" value="1"/>
</dbReference>
<keyword evidence="5" id="KW-0677">Repeat</keyword>
<dbReference type="SUPFAM" id="SSF56801">
    <property type="entry name" value="Acetyl-CoA synthetase-like"/>
    <property type="match status" value="3"/>
</dbReference>
<dbReference type="NCBIfam" id="NF003417">
    <property type="entry name" value="PRK04813.1"/>
    <property type="match status" value="3"/>
</dbReference>
<dbReference type="PROSITE" id="PS00455">
    <property type="entry name" value="AMP_BINDING"/>
    <property type="match status" value="2"/>
</dbReference>
<evidence type="ECO:0000313" key="11">
    <source>
        <dbReference type="EMBL" id="PTX61374.1"/>
    </source>
</evidence>
<feature type="domain" description="Carrier" evidence="10">
    <location>
        <begin position="1036"/>
        <end position="1110"/>
    </location>
</feature>
<dbReference type="SUPFAM" id="SSF47336">
    <property type="entry name" value="ACP-like"/>
    <property type="match status" value="2"/>
</dbReference>
<dbReference type="InterPro" id="IPR020845">
    <property type="entry name" value="AMP-binding_CS"/>
</dbReference>
<dbReference type="OrthoDB" id="5298966at2"/>
<evidence type="ECO:0000256" key="9">
    <source>
        <dbReference type="SAM" id="Coils"/>
    </source>
</evidence>
<dbReference type="Proteomes" id="UP000244090">
    <property type="component" value="Unassembled WGS sequence"/>
</dbReference>
<feature type="modified residue" description="N6-(pyridoxal phosphate)lysine" evidence="8">
    <location>
        <position position="2675"/>
    </location>
</feature>
<dbReference type="Pfam" id="PF00501">
    <property type="entry name" value="AMP-binding"/>
    <property type="match status" value="3"/>
</dbReference>
<dbReference type="PANTHER" id="PTHR45527:SF1">
    <property type="entry name" value="FATTY ACID SYNTHASE"/>
    <property type="match status" value="1"/>
</dbReference>
<accession>A0A2T6BZ75</accession>
<evidence type="ECO:0000256" key="5">
    <source>
        <dbReference type="ARBA" id="ARBA00022737"/>
    </source>
</evidence>
<proteinExistence type="predicted"/>
<keyword evidence="12" id="KW-1185">Reference proteome</keyword>
<keyword evidence="9" id="KW-0175">Coiled coil</keyword>
<dbReference type="GO" id="GO:0016830">
    <property type="term" value="F:carbon-carbon lyase activity"/>
    <property type="evidence" value="ECO:0007669"/>
    <property type="project" value="InterPro"/>
</dbReference>
<dbReference type="InterPro" id="IPR015421">
    <property type="entry name" value="PyrdxlP-dep_Trfase_major"/>
</dbReference>
<comment type="cofactor">
    <cofactor evidence="2">
        <name>pantetheine 4'-phosphate</name>
        <dbReference type="ChEBI" id="CHEBI:47942"/>
    </cofactor>
</comment>
<dbReference type="InterPro" id="IPR015424">
    <property type="entry name" value="PyrdxlP-dep_Trfase"/>
</dbReference>
<keyword evidence="7" id="KW-0456">Lyase</keyword>
<dbReference type="NCBIfam" id="TIGR01733">
    <property type="entry name" value="AA-adenyl-dom"/>
    <property type="match status" value="1"/>
</dbReference>
<evidence type="ECO:0000256" key="4">
    <source>
        <dbReference type="ARBA" id="ARBA00022553"/>
    </source>
</evidence>
<dbReference type="InterPro" id="IPR042099">
    <property type="entry name" value="ANL_N_sf"/>
</dbReference>
<dbReference type="Gene3D" id="3.90.1150.170">
    <property type="match status" value="1"/>
</dbReference>
<dbReference type="GO" id="GO:0031177">
    <property type="term" value="F:phosphopantetheine binding"/>
    <property type="evidence" value="ECO:0007669"/>
    <property type="project" value="TreeGrafter"/>
</dbReference>
<dbReference type="GO" id="GO:0044550">
    <property type="term" value="P:secondary metabolite biosynthetic process"/>
    <property type="evidence" value="ECO:0007669"/>
    <property type="project" value="TreeGrafter"/>
</dbReference>
<dbReference type="InterPro" id="IPR000873">
    <property type="entry name" value="AMP-dep_synth/lig_dom"/>
</dbReference>
<evidence type="ECO:0000256" key="3">
    <source>
        <dbReference type="ARBA" id="ARBA00022450"/>
    </source>
</evidence>
<evidence type="ECO:0000313" key="12">
    <source>
        <dbReference type="Proteomes" id="UP000244090"/>
    </source>
</evidence>
<dbReference type="InterPro" id="IPR010071">
    <property type="entry name" value="AA_adenyl_dom"/>
</dbReference>
<dbReference type="FunFam" id="3.40.50.980:FF:000001">
    <property type="entry name" value="Non-ribosomal peptide synthetase"/>
    <property type="match status" value="1"/>
</dbReference>
<sequence length="3559" mass="402175">MNTEVKKLLNILREANIKVSLKDDNLQIKSYGQKIAPALVQQLKANKAELIAYLKENNAHTDMEITKAAEQKNYPMSLNQRRLWVISQYEDMAGLYNIHDYRSLPIGCDTDIFKKAVTACIERHEVLRTIFKENHLGEVRQWIIPVTSFNLSIEEKDVSVADNPKAAMVAYIDEDAKKPFVLSEGPLIRICLFKLAENTYTFYFCIHHLVFDGWSSSILLQDIMTLYQSFALEQVSPLPELPIQYKDFSVWQLEQLTSGKYEPHKAYWKDRLSGSLGLINLPTNKVRPRIMSHEGHRLSMAVSKEHVEKLKAFCTKEGTSLYTGLVAILKVLLYKYTGQTDILVGTSTADRFMSELETQIGFYVNTIVLRNQLEGNTTFLDFFSKIKKSILSDFSHQEYPFDKVVEDINITRDPSRSALFDVFITYLNIETKEKNSEFHEDGIKDNGLVLSKFDLDIGINVISDLLHFDVTYNTSVYEEAMIVRFMEHFRNLLQVVLEAPNESIDAINILTEEERTQQLEDFNPTVKELVHGKTILSYFKEQVAKTPENIAVSYENRSLTYQELDTQTDQLAAYLLSRYTIEPNTIIGIHLSRNETVVVAILAILKAGGAYLPIATDIPEDRKKHMLNDSDVSVVITEATYAFDMDYFEGELFALDVEDEYLTEDVSNFTPKASVDNLAYIIYTSGSTGMPKGVAVNHYTLTNSTIVRNNYYEENINSFLLVPSFAFDSSIAVIWNTLTTGGTLHVVNNETLKNPEAILSVLKTQKIEGILGVPSFYKVIISDERFVEMALKRVILAGEALPKPLVALHYEKTTNCKLYNEYGPTENTVWASVCEIPEHIENITIGKPIDNSPIYVLSEEHALMPLGVVGELYIGGNNLAVGYLNREELTNEKFLPNPFRKGERMYKTGDLGKWTADGNIEFIGRADDQVKIRGYRVELGEIEKRLLELTYIKDAAVIAIVDAEGNKELVAFVVAEKALNGSDLRKDLEENLPAYMIPASFVQLDKIPLTKNGKVDKRYLENYEGETINSGVAYQEATTKEEKVLVNVLESVLKKQNISIEDSFYNLGGDSIKSILVISRLKQEGYALKIDDILRYPKLKDLATHMVAVTHIVDQSEVTGEVVLTPIQHYLFESNQIKNKTHYNQSVVLQSAVRINNRLLIETVEALVKHHDALRMRYEQTANGWTQINQKYSPATYEVSFHNLSEDDNAAASIQTIGQNLQTSFNLQNGPLIKVAHFKLKQEDRIAIIIHHLVIDGVSWRILLEDFATAYEQRRTGNTIKLPQKTNSFQDWAKALQQQAESDAMLAEKVYWEDLLKETITPIPIESTSESNTKFAQKEIGFQLSEETTQALQTKFHQVYNTNINEALLTGLALAIRDTYNLDISVIELEGHGREDILENTDISRTVGWFTTTYPVILNIKNTQKKSDALIAIKENYRNIPNKGIGYGMLKYLRSDVQLDVTPSLLFNYLGEFGAASSTENTETTTFNLSSDNIGRSVATENEESSLLNVSGIMTNGRLQMTIRYPEGFYTASTMQQLKDAFKENLEQLIAEIVAKEHAQLTPSDLTFKEITVEELSEITKKGTIEDIYKLSPLQQGIYYDWLTGSSSKLYFEQTSYRVEASIDIQMIEKAYQYLVAKHAALRTGFTNEYAGTPLQIVHKDLKGNFIYEKYQGEHSAEAMQAFTEKVRRKTQEDGFNLNDASLMKLHVLDFGSNRYEFIWSHHHILMDGWCVSILINDFYKIIASLQANEEVDITVNYKYSDYIQWLEKLNENKSLAYWKEYLGSYAEFVEIPFKSTENTTNRIQINTTKSFAIQDEVYDKLTTFCSEVAITQNTFLQTVWGYLLSKYNNTKDVVYGAVVSGRPAELDGIQDMIGLFVNTIPVRVQYENDTTVEEILKNVHQDTIAGNKHHYLTLSEVQSQSELGSDLINHLMIFENYHVQEYEEGEKAAETQEATNNTTSNGLTITGATNLIEQTNYDFNVVGYPENNALIVDFRYDNTKYDEAGVQSCLNHFHNLIEAFLDNKSAKLSDLDYMHEVEKQQLLLDFNGTNISYPKNVTVIDIFEKYATEHPHQTAIVGNEKNHTYAELNELATRYASYLQQEGVQQTDCVIISLPHNAEMMAALLAVKKIGAVCVPVDPSTPKERVNFYAENSHSVLKIDAETLKLMNAFEATSNVKIDRKAGNTTEAIIYTSGSTGVPKGVKIASQSVINRLNWMWETYPFEASEVCCAKTSLSFVDHIWEFFGPLLKGTPIVFYNKEEILEIPQFIEKLSKDKVSRIVLVPSLLRALLAEKELCQTKLQKLNLWVSSGEALKENDVQRFYNTFRRADIKLLNIYGSTEVTADATYYDTSEKYNTYAKFDLFKHSLKDEIDTLITNREHDDTIVANSFASLLESDMYKGLDFEKKYSSQEYIQLLKNEILPNVMNVAASKFIGHMTGPIPAIVRELGALVIALNQNQVKIETSMAATLIERQIIGYFHKLVFDKPTALYDETLQDVNHTFGIITNGGTISNITAVSYILNHKLGPKGNFKGIKKEGLIAALKYYGYENVALLGSKMCHYSFDKAMKLTGLGSDAFIEFDYDHKTTEEIHAEITNKIKALRAARTLVIGIVGIAGATESGNIDHLEMLGDIAKEHQLHFHVDAAFGGSFLMDDQLKPKFKGIAAADSVSICAHKQMYLPIGLSICLFNDTSFASASEHNSNYQARKGSYDLGKHTIEGTRNFNSLILHGILSTYGKESFAEVIHNNYQTAQTFAALIEAHPAFRLFYKPDLNIVLYQFIPQAYRNLPTLTDEDIKAINEVNLKIHALQLEKGSSFVSYTRIKKEQNEEDHVVMRTVFMNPYTTKQDLQSILEEQAAIATERFTGTQTAFQASNKNILIGKPIGNVQIYIMNEALEIVPIGVTGEICVSGDCVSAGYMNLDQKEQKFIENPFQKGAKLFRTGDLGKRLADGNIAYVGRKDDQIKIRGHRIELGEIEAQLKAMTAISEVVVSVRETTSGEKELMAFIVASSAITATEIYTHLAEKLPVYMIPAKFTLLDKIPLTVNGKVDKVALSKIEGTALNTQVEYVAPSTEEEKVLASILENILQTSNISMFDSFYLLGGNSITSLKVVSQLKKAGYDLEIKNLLNNPTIETIAKAMQPSKKEEITATSTDWKAQKVVNISGNQERFFRLPHSQVSFTAEIPFTTTIDFETSLRAFLEQFPMLRIQFANNGTTVTQQYANAAKVAIEIYDAATITNINERMHSEFDVYGALLRIFILEKDENSAKIVFSTHHALLDAYSNNAIETAFKAYFNGENVTTNSQEDYFSFVAWQQNFLNSAQAETTRNYWKNLLNKTIQHETTNSISLEVSGYVEQKIVLNSTKLQLLKELAASVGVPVSAVLYGYYQKLLQTLAPEKEIVGVMVNGREQQVANLEMETMIGVIDNLLPLPIIKNELLSQNELILQSYQQYLEARQYQQIPYTTMLQDAQHAYNKNIDAVMAGQFNYQIWQNKKHSLSQVYSTRNLTNMYVMPGIHLNCIEYANALEVTLVCSKEILEKMDDSFGKELFAEDLLSTNINA</sequence>
<dbReference type="Gene3D" id="1.10.1200.10">
    <property type="entry name" value="ACP-like"/>
    <property type="match status" value="2"/>
</dbReference>
<evidence type="ECO:0000256" key="6">
    <source>
        <dbReference type="ARBA" id="ARBA00022898"/>
    </source>
</evidence>
<dbReference type="SUPFAM" id="SSF53383">
    <property type="entry name" value="PLP-dependent transferases"/>
    <property type="match status" value="1"/>
</dbReference>
<organism evidence="11 12">
    <name type="scientific">Kordia periserrulae</name>
    <dbReference type="NCBI Taxonomy" id="701523"/>
    <lineage>
        <taxon>Bacteria</taxon>
        <taxon>Pseudomonadati</taxon>
        <taxon>Bacteroidota</taxon>
        <taxon>Flavobacteriia</taxon>
        <taxon>Flavobacteriales</taxon>
        <taxon>Flavobacteriaceae</taxon>
        <taxon>Kordia</taxon>
    </lineage>
</organism>
<dbReference type="CDD" id="cd19534">
    <property type="entry name" value="E_NRPS"/>
    <property type="match status" value="1"/>
</dbReference>
<dbReference type="Gene3D" id="2.30.38.10">
    <property type="entry name" value="Luciferase, Domain 3"/>
    <property type="match status" value="1"/>
</dbReference>
<evidence type="ECO:0000256" key="1">
    <source>
        <dbReference type="ARBA" id="ARBA00001933"/>
    </source>
</evidence>
<dbReference type="EMBL" id="QBKT01000004">
    <property type="protein sequence ID" value="PTX61374.1"/>
    <property type="molecule type" value="Genomic_DNA"/>
</dbReference>
<keyword evidence="6 8" id="KW-0663">Pyridoxal phosphate</keyword>
<evidence type="ECO:0000256" key="2">
    <source>
        <dbReference type="ARBA" id="ARBA00001957"/>
    </source>
</evidence>
<feature type="domain" description="Carrier" evidence="10">
    <location>
        <begin position="3069"/>
        <end position="3143"/>
    </location>
</feature>
<dbReference type="PANTHER" id="PTHR45527">
    <property type="entry name" value="NONRIBOSOMAL PEPTIDE SYNTHETASE"/>
    <property type="match status" value="1"/>
</dbReference>
<keyword evidence="3" id="KW-0596">Phosphopantetheine</keyword>
<feature type="coiled-coil region" evidence="9">
    <location>
        <begin position="1532"/>
        <end position="1559"/>
    </location>
</feature>